<feature type="region of interest" description="Disordered" evidence="1">
    <location>
        <begin position="192"/>
        <end position="214"/>
    </location>
</feature>
<dbReference type="EMBL" id="JADNYJ010000013">
    <property type="protein sequence ID" value="KAF8907828.1"/>
    <property type="molecule type" value="Genomic_DNA"/>
</dbReference>
<keyword evidence="3" id="KW-1185">Reference proteome</keyword>
<sequence>MNLESLKTLALRMDPHTDHYDFVELADSSKSLFDMLSLPNLETLKLSGSGVLDPSLASFIRCPSPQASLRKLCLRKLGLSAGHLSKLLQVTPNLEELITDLPEQGDLNRLAAGRSGVGTSVANTTVALLVPKLRGLVFHLRAYEVTYTLLRRHERRPILLLAPAVVEEPYFRLVLPDAEAAKDAQVDLNMDNYDENADSEGHHDSPEPAGMNTDENTALRNKLFHFRMMLRQALSELKRATTSPLRPQFASDLNTLLQEIEALKLTQGRQIANLYVRLHFFYSLNRNSTRGEKFLFRERAKRLITKWNLIITSDLKNRKIHWAIKGQRSIVYIGRDDVCHGLPQIKDTVYDGLEDNQSSLMDIMWPDPIF</sequence>
<accession>A0A9P5NXG1</accession>
<evidence type="ECO:0000256" key="1">
    <source>
        <dbReference type="SAM" id="MobiDB-lite"/>
    </source>
</evidence>
<organism evidence="2 3">
    <name type="scientific">Gymnopilus junonius</name>
    <name type="common">Spectacular rustgill mushroom</name>
    <name type="synonym">Gymnopilus spectabilis subsp. junonius</name>
    <dbReference type="NCBI Taxonomy" id="109634"/>
    <lineage>
        <taxon>Eukaryota</taxon>
        <taxon>Fungi</taxon>
        <taxon>Dikarya</taxon>
        <taxon>Basidiomycota</taxon>
        <taxon>Agaricomycotina</taxon>
        <taxon>Agaricomycetes</taxon>
        <taxon>Agaricomycetidae</taxon>
        <taxon>Agaricales</taxon>
        <taxon>Agaricineae</taxon>
        <taxon>Hymenogastraceae</taxon>
        <taxon>Gymnopilus</taxon>
    </lineage>
</organism>
<dbReference type="OrthoDB" id="3365698at2759"/>
<reference evidence="2" key="1">
    <citation type="submission" date="2020-11" db="EMBL/GenBank/DDBJ databases">
        <authorList>
            <consortium name="DOE Joint Genome Institute"/>
            <person name="Ahrendt S."/>
            <person name="Riley R."/>
            <person name="Andreopoulos W."/>
            <person name="LaButti K."/>
            <person name="Pangilinan J."/>
            <person name="Ruiz-duenas F.J."/>
            <person name="Barrasa J.M."/>
            <person name="Sanchez-Garcia M."/>
            <person name="Camarero S."/>
            <person name="Miyauchi S."/>
            <person name="Serrano A."/>
            <person name="Linde D."/>
            <person name="Babiker R."/>
            <person name="Drula E."/>
            <person name="Ayuso-Fernandez I."/>
            <person name="Pacheco R."/>
            <person name="Padilla G."/>
            <person name="Ferreira P."/>
            <person name="Barriuso J."/>
            <person name="Kellner H."/>
            <person name="Castanera R."/>
            <person name="Alfaro M."/>
            <person name="Ramirez L."/>
            <person name="Pisabarro A.G."/>
            <person name="Kuo A."/>
            <person name="Tritt A."/>
            <person name="Lipzen A."/>
            <person name="He G."/>
            <person name="Yan M."/>
            <person name="Ng V."/>
            <person name="Cullen D."/>
            <person name="Martin F."/>
            <person name="Rosso M.-N."/>
            <person name="Henrissat B."/>
            <person name="Hibbett D."/>
            <person name="Martinez A.T."/>
            <person name="Grigoriev I.V."/>
        </authorList>
    </citation>
    <scope>NUCLEOTIDE SEQUENCE</scope>
    <source>
        <strain evidence="2">AH 44721</strain>
    </source>
</reference>
<evidence type="ECO:0000313" key="2">
    <source>
        <dbReference type="EMBL" id="KAF8907828.1"/>
    </source>
</evidence>
<dbReference type="Proteomes" id="UP000724874">
    <property type="component" value="Unassembled WGS sequence"/>
</dbReference>
<dbReference type="AlphaFoldDB" id="A0A9P5NXG1"/>
<evidence type="ECO:0000313" key="3">
    <source>
        <dbReference type="Proteomes" id="UP000724874"/>
    </source>
</evidence>
<comment type="caution">
    <text evidence="2">The sequence shown here is derived from an EMBL/GenBank/DDBJ whole genome shotgun (WGS) entry which is preliminary data.</text>
</comment>
<gene>
    <name evidence="2" type="ORF">CPB84DRAFT_1843687</name>
</gene>
<protein>
    <submittedName>
        <fullName evidence="2">Uncharacterized protein</fullName>
    </submittedName>
</protein>
<proteinExistence type="predicted"/>
<dbReference type="SUPFAM" id="SSF52047">
    <property type="entry name" value="RNI-like"/>
    <property type="match status" value="1"/>
</dbReference>
<name>A0A9P5NXG1_GYMJU</name>